<dbReference type="AlphaFoldDB" id="A0A1A8Z9Q5"/>
<protein>
    <submittedName>
        <fullName evidence="5">Multiple sugar transport system substrate-binding protein</fullName>
    </submittedName>
</protein>
<dbReference type="GO" id="GO:0015768">
    <property type="term" value="P:maltose transport"/>
    <property type="evidence" value="ECO:0007669"/>
    <property type="project" value="TreeGrafter"/>
</dbReference>
<dbReference type="GO" id="GO:0055052">
    <property type="term" value="C:ATP-binding cassette (ABC) transporter complex, substrate-binding subunit-containing"/>
    <property type="evidence" value="ECO:0007669"/>
    <property type="project" value="TreeGrafter"/>
</dbReference>
<reference evidence="6" key="1">
    <citation type="submission" date="2016-06" db="EMBL/GenBank/DDBJ databases">
        <authorList>
            <person name="Varghese N."/>
            <person name="Submissions Spin"/>
        </authorList>
    </citation>
    <scope>NUCLEOTIDE SEQUENCE [LARGE SCALE GENOMIC DNA]</scope>
    <source>
        <strain evidence="6">DSM 44815</strain>
    </source>
</reference>
<name>A0A1A8Z9Q5_9ACTN</name>
<evidence type="ECO:0000256" key="1">
    <source>
        <dbReference type="ARBA" id="ARBA00008520"/>
    </source>
</evidence>
<gene>
    <name evidence="5" type="ORF">GA0070611_1301</name>
</gene>
<dbReference type="OrthoDB" id="2510110at2"/>
<keyword evidence="3 4" id="KW-0732">Signal</keyword>
<evidence type="ECO:0000256" key="4">
    <source>
        <dbReference type="SAM" id="SignalP"/>
    </source>
</evidence>
<sequence>MASLRLGRLLAGTAAALTALTLAACGGSADAPGAAPLHKADDLKDPTSKVVLTYAGAAYDAKALEPVFAAFTKAHPTIEIKYESVPFDQLNSVLSVRLGSGNADLDLFDTDMPRTAAYQGRGWLTDLTPAFGDLSGKIDKASVDAATVDGKLVAMPLQTSSQLLYYNKTLLTKAGIALPSADPAQRMTWEQISADGRKAQQSGAKWGLLLDQVDRYYQLQPLAESLGGGPGGEGKGNLTPTVDNAAWRKAFTWYGQQFADKVSPRGVPTAQTSDLFAAGQVAFYPGGPWWAPKFLGAKGLDFGVAAYPAFAGGKPVTPTGAWSLGLNPNSKNRDAALIFMKFMALDGGGFSQYITDLAVPPANVAGTEKYYAQKTFTDPKMNGAVALLKHELADTATIRLKTTGYIEFEDIMGRAFTDVINGVDAGTALKKAQSELDAAWAKYRK</sequence>
<keyword evidence="2" id="KW-0813">Transport</keyword>
<comment type="similarity">
    <text evidence="1">Belongs to the bacterial solute-binding protein 1 family.</text>
</comment>
<keyword evidence="5" id="KW-0762">Sugar transport</keyword>
<dbReference type="SUPFAM" id="SSF53850">
    <property type="entry name" value="Periplasmic binding protein-like II"/>
    <property type="match status" value="1"/>
</dbReference>
<dbReference type="RefSeq" id="WP_091659033.1">
    <property type="nucleotide sequence ID" value="NZ_LT594323.1"/>
</dbReference>
<dbReference type="Pfam" id="PF01547">
    <property type="entry name" value="SBP_bac_1"/>
    <property type="match status" value="1"/>
</dbReference>
<feature type="signal peptide" evidence="4">
    <location>
        <begin position="1"/>
        <end position="23"/>
    </location>
</feature>
<evidence type="ECO:0000256" key="2">
    <source>
        <dbReference type="ARBA" id="ARBA00022448"/>
    </source>
</evidence>
<dbReference type="PANTHER" id="PTHR30061:SF50">
    <property type="entry name" value="MALTOSE_MALTODEXTRIN-BINDING PERIPLASMIC PROTEIN"/>
    <property type="match status" value="1"/>
</dbReference>
<dbReference type="STRING" id="261654.GA0070611_1301"/>
<dbReference type="PROSITE" id="PS51257">
    <property type="entry name" value="PROKAR_LIPOPROTEIN"/>
    <property type="match status" value="1"/>
</dbReference>
<feature type="chain" id="PRO_5038359237" evidence="4">
    <location>
        <begin position="24"/>
        <end position="445"/>
    </location>
</feature>
<dbReference type="GO" id="GO:1901982">
    <property type="term" value="F:maltose binding"/>
    <property type="evidence" value="ECO:0007669"/>
    <property type="project" value="TreeGrafter"/>
</dbReference>
<dbReference type="PATRIC" id="fig|261654.4.peg.1323"/>
<dbReference type="CDD" id="cd13585">
    <property type="entry name" value="PBP2_TMBP_like"/>
    <property type="match status" value="1"/>
</dbReference>
<evidence type="ECO:0000256" key="3">
    <source>
        <dbReference type="ARBA" id="ARBA00022729"/>
    </source>
</evidence>
<organism evidence="5 6">
    <name type="scientific">Micromonospora auratinigra</name>
    <dbReference type="NCBI Taxonomy" id="261654"/>
    <lineage>
        <taxon>Bacteria</taxon>
        <taxon>Bacillati</taxon>
        <taxon>Actinomycetota</taxon>
        <taxon>Actinomycetes</taxon>
        <taxon>Micromonosporales</taxon>
        <taxon>Micromonosporaceae</taxon>
        <taxon>Micromonospora</taxon>
    </lineage>
</organism>
<dbReference type="Gene3D" id="3.40.190.10">
    <property type="entry name" value="Periplasmic binding protein-like II"/>
    <property type="match status" value="1"/>
</dbReference>
<dbReference type="Proteomes" id="UP000199385">
    <property type="component" value="Chromosome I"/>
</dbReference>
<accession>A0A1A8Z9Q5</accession>
<dbReference type="PANTHER" id="PTHR30061">
    <property type="entry name" value="MALTOSE-BINDING PERIPLASMIC PROTEIN"/>
    <property type="match status" value="1"/>
</dbReference>
<dbReference type="EMBL" id="LT594323">
    <property type="protein sequence ID" value="SBT40539.1"/>
    <property type="molecule type" value="Genomic_DNA"/>
</dbReference>
<evidence type="ECO:0000313" key="6">
    <source>
        <dbReference type="Proteomes" id="UP000199385"/>
    </source>
</evidence>
<dbReference type="InterPro" id="IPR006059">
    <property type="entry name" value="SBP"/>
</dbReference>
<keyword evidence="6" id="KW-1185">Reference proteome</keyword>
<dbReference type="GO" id="GO:0042956">
    <property type="term" value="P:maltodextrin transmembrane transport"/>
    <property type="evidence" value="ECO:0007669"/>
    <property type="project" value="TreeGrafter"/>
</dbReference>
<proteinExistence type="inferred from homology"/>
<evidence type="ECO:0000313" key="5">
    <source>
        <dbReference type="EMBL" id="SBT40539.1"/>
    </source>
</evidence>